<accession>A0ABV5LXI2</accession>
<evidence type="ECO:0000256" key="5">
    <source>
        <dbReference type="ARBA" id="ARBA00023136"/>
    </source>
</evidence>
<sequence length="478" mass="49612">MLVILGFGMVAVFMALILTKRLSPVVALIAVPLIFGVIAGGGTDMAEAVMDQIGDFAPTAALLFFAIIFFGLMIDVGLFDPIIRGILRVCGDDPVRVVIGTALLAGVVSLDGDGSTTFIITVSAMLPIYLRLGMSPVTLTVAANLANGVFNILPWGGPTIRAATALKVSPSELFNPMVPAMLAGFAMVLVLAVFLGLGERRRLAKNGVDLAEIRETELVGAGIGTLTGRTGSTTGSAAAGGSGTTVATGGHDETDAEGFGSVGGLDPNRSTLRPKLYWFNAGLTIALLTLLGLDVLPLAFVFMVAAALALFVNFPNPAAQAQRIQAHATSIVSVVAMVFAAAVLVAVLSSTGMDGSMATWLVSVVPDSFGPYFAVITAVLSMPLTFFMTNDAFYFGVLPILSQAAAEYGITPVEMARASIIGQPVHMTSPLVPAMLLLISLAKVDLADHHKKVIWRAVVCSLTMLAVVLLLGVVPFHA</sequence>
<evidence type="ECO:0000313" key="8">
    <source>
        <dbReference type="EMBL" id="MFB9378792.1"/>
    </source>
</evidence>
<keyword evidence="9" id="KW-1185">Reference proteome</keyword>
<feature type="transmembrane region" description="Helical" evidence="6">
    <location>
        <begin position="55"/>
        <end position="74"/>
    </location>
</feature>
<feature type="transmembrane region" description="Helical" evidence="6">
    <location>
        <begin position="453"/>
        <end position="476"/>
    </location>
</feature>
<reference evidence="8 9" key="1">
    <citation type="submission" date="2024-09" db="EMBL/GenBank/DDBJ databases">
        <authorList>
            <person name="Sun Q."/>
            <person name="Mori K."/>
        </authorList>
    </citation>
    <scope>NUCLEOTIDE SEQUENCE [LARGE SCALE GENOMIC DNA]</scope>
    <source>
        <strain evidence="8 9">TISTR 1856</strain>
    </source>
</reference>
<feature type="transmembrane region" description="Helical" evidence="6">
    <location>
        <begin position="369"/>
        <end position="387"/>
    </location>
</feature>
<keyword evidence="4 6" id="KW-1133">Transmembrane helix</keyword>
<evidence type="ECO:0000256" key="1">
    <source>
        <dbReference type="ARBA" id="ARBA00004141"/>
    </source>
</evidence>
<dbReference type="InterPro" id="IPR004680">
    <property type="entry name" value="Cit_transptr-like_dom"/>
</dbReference>
<feature type="domain" description="Citrate transporter-like" evidence="7">
    <location>
        <begin position="14"/>
        <end position="422"/>
    </location>
</feature>
<protein>
    <submittedName>
        <fullName evidence="8">CitMHS family transporter</fullName>
    </submittedName>
</protein>
<feature type="transmembrane region" description="Helical" evidence="6">
    <location>
        <begin position="276"/>
        <end position="293"/>
    </location>
</feature>
<feature type="transmembrane region" description="Helical" evidence="6">
    <location>
        <begin position="328"/>
        <end position="349"/>
    </location>
</feature>
<dbReference type="RefSeq" id="WP_380134375.1">
    <property type="nucleotide sequence ID" value="NZ_JBHLUI010000001.1"/>
</dbReference>
<feature type="transmembrane region" description="Helical" evidence="6">
    <location>
        <begin position="177"/>
        <end position="197"/>
    </location>
</feature>
<keyword evidence="2" id="KW-0813">Transport</keyword>
<feature type="transmembrane region" description="Helical" evidence="6">
    <location>
        <begin position="430"/>
        <end position="446"/>
    </location>
</feature>
<keyword evidence="3 6" id="KW-0812">Transmembrane</keyword>
<evidence type="ECO:0000256" key="2">
    <source>
        <dbReference type="ARBA" id="ARBA00022448"/>
    </source>
</evidence>
<feature type="transmembrane region" description="Helical" evidence="6">
    <location>
        <begin position="137"/>
        <end position="157"/>
    </location>
</feature>
<feature type="transmembrane region" description="Helical" evidence="6">
    <location>
        <begin position="25"/>
        <end position="43"/>
    </location>
</feature>
<evidence type="ECO:0000256" key="3">
    <source>
        <dbReference type="ARBA" id="ARBA00022692"/>
    </source>
</evidence>
<keyword evidence="5 6" id="KW-0472">Membrane</keyword>
<evidence type="ECO:0000313" key="9">
    <source>
        <dbReference type="Proteomes" id="UP001589748"/>
    </source>
</evidence>
<dbReference type="Proteomes" id="UP001589748">
    <property type="component" value="Unassembled WGS sequence"/>
</dbReference>
<evidence type="ECO:0000256" key="4">
    <source>
        <dbReference type="ARBA" id="ARBA00022989"/>
    </source>
</evidence>
<feature type="transmembrane region" description="Helical" evidence="6">
    <location>
        <begin position="299"/>
        <end position="316"/>
    </location>
</feature>
<evidence type="ECO:0000259" key="7">
    <source>
        <dbReference type="Pfam" id="PF03600"/>
    </source>
</evidence>
<name>A0ABV5LXI2_9ACTN</name>
<organism evidence="8 9">
    <name type="scientific">Kineococcus gynurae</name>
    <dbReference type="NCBI Taxonomy" id="452979"/>
    <lineage>
        <taxon>Bacteria</taxon>
        <taxon>Bacillati</taxon>
        <taxon>Actinomycetota</taxon>
        <taxon>Actinomycetes</taxon>
        <taxon>Kineosporiales</taxon>
        <taxon>Kineosporiaceae</taxon>
        <taxon>Kineococcus</taxon>
    </lineage>
</organism>
<comment type="subcellular location">
    <subcellularLocation>
        <location evidence="1">Membrane</location>
        <topology evidence="1">Multi-pass membrane protein</topology>
    </subcellularLocation>
</comment>
<proteinExistence type="predicted"/>
<dbReference type="EMBL" id="JBHMDM010000012">
    <property type="protein sequence ID" value="MFB9378792.1"/>
    <property type="molecule type" value="Genomic_DNA"/>
</dbReference>
<gene>
    <name evidence="8" type="ORF">ACFFVI_17660</name>
</gene>
<dbReference type="Pfam" id="PF03600">
    <property type="entry name" value="CitMHS"/>
    <property type="match status" value="1"/>
</dbReference>
<feature type="transmembrane region" description="Helical" evidence="6">
    <location>
        <begin position="392"/>
        <end position="410"/>
    </location>
</feature>
<evidence type="ECO:0000256" key="6">
    <source>
        <dbReference type="SAM" id="Phobius"/>
    </source>
</evidence>
<comment type="caution">
    <text evidence="8">The sequence shown here is derived from an EMBL/GenBank/DDBJ whole genome shotgun (WGS) entry which is preliminary data.</text>
</comment>